<evidence type="ECO:0000313" key="4">
    <source>
        <dbReference type="EMBL" id="CAD7411955.1"/>
    </source>
</evidence>
<feature type="domain" description="NF-kappa-B essential modulator NEMO CC2-LZ" evidence="3">
    <location>
        <begin position="23"/>
        <end position="61"/>
    </location>
</feature>
<dbReference type="GO" id="GO:0005737">
    <property type="term" value="C:cytoplasm"/>
    <property type="evidence" value="ECO:0007669"/>
    <property type="project" value="TreeGrafter"/>
</dbReference>
<evidence type="ECO:0000256" key="2">
    <source>
        <dbReference type="SAM" id="MobiDB-lite"/>
    </source>
</evidence>
<dbReference type="GO" id="GO:0070530">
    <property type="term" value="F:K63-linked polyubiquitin modification-dependent protein binding"/>
    <property type="evidence" value="ECO:0007669"/>
    <property type="project" value="TreeGrafter"/>
</dbReference>
<evidence type="ECO:0000256" key="1">
    <source>
        <dbReference type="ARBA" id="ARBA00023054"/>
    </source>
</evidence>
<dbReference type="AlphaFoldDB" id="A0A7R9DC29"/>
<protein>
    <recommendedName>
        <fullName evidence="3">NF-kappa-B essential modulator NEMO CC2-LZ domain-containing protein</fullName>
    </recommendedName>
</protein>
<dbReference type="GO" id="GO:0005634">
    <property type="term" value="C:nucleus"/>
    <property type="evidence" value="ECO:0007669"/>
    <property type="project" value="TreeGrafter"/>
</dbReference>
<feature type="region of interest" description="Disordered" evidence="2">
    <location>
        <begin position="64"/>
        <end position="112"/>
    </location>
</feature>
<evidence type="ECO:0000259" key="3">
    <source>
        <dbReference type="Pfam" id="PF16516"/>
    </source>
</evidence>
<dbReference type="Gene3D" id="1.20.5.990">
    <property type="entry name" value="Nemo cc2-lz domain - 1d5 darpin complex"/>
    <property type="match status" value="1"/>
</dbReference>
<dbReference type="EMBL" id="OC322550">
    <property type="protein sequence ID" value="CAD7411955.1"/>
    <property type="molecule type" value="Genomic_DNA"/>
</dbReference>
<dbReference type="Pfam" id="PF16516">
    <property type="entry name" value="CC2-LZ"/>
    <property type="match status" value="1"/>
</dbReference>
<gene>
    <name evidence="4" type="ORF">TCEB3V08_LOCUS11175</name>
</gene>
<dbReference type="InterPro" id="IPR032419">
    <property type="entry name" value="CC2-LZ_dom"/>
</dbReference>
<feature type="region of interest" description="Disordered" evidence="2">
    <location>
        <begin position="161"/>
        <end position="201"/>
    </location>
</feature>
<dbReference type="InterPro" id="IPR051301">
    <property type="entry name" value="Optineurin/NFkB_EssMod"/>
</dbReference>
<reference evidence="4" key="1">
    <citation type="submission" date="2020-11" db="EMBL/GenBank/DDBJ databases">
        <authorList>
            <person name="Tran Van P."/>
        </authorList>
    </citation>
    <scope>NUCLEOTIDE SEQUENCE</scope>
</reference>
<dbReference type="PANTHER" id="PTHR31553:SF1">
    <property type="entry name" value="NF-KAPPA-B ESSENTIAL MODULATOR"/>
    <property type="match status" value="1"/>
</dbReference>
<organism evidence="4">
    <name type="scientific">Timema cristinae</name>
    <name type="common">Walking stick</name>
    <dbReference type="NCBI Taxonomy" id="61476"/>
    <lineage>
        <taxon>Eukaryota</taxon>
        <taxon>Metazoa</taxon>
        <taxon>Ecdysozoa</taxon>
        <taxon>Arthropoda</taxon>
        <taxon>Hexapoda</taxon>
        <taxon>Insecta</taxon>
        <taxon>Pterygota</taxon>
        <taxon>Neoptera</taxon>
        <taxon>Polyneoptera</taxon>
        <taxon>Phasmatodea</taxon>
        <taxon>Timematodea</taxon>
        <taxon>Timematoidea</taxon>
        <taxon>Timematidae</taxon>
        <taxon>Timema</taxon>
    </lineage>
</organism>
<feature type="compositionally biased region" description="Polar residues" evidence="2">
    <location>
        <begin position="64"/>
        <end position="84"/>
    </location>
</feature>
<accession>A0A7R9DC29</accession>
<sequence length="201" mass="22953">MSAKSQFSWDQGIVLEGSFLWSVEVYQSDFNAEREARARLVGEKDQLAEDLRHLQRRNQQLIDDLSKYQQTPNRQPPTSTTAKHQNTDFDPHRGSTSPSINPTEAPEENGPERYTTHCRIHELGRVQPQIDGLSTPRQDSKDSSLILPTSYLASRDGVAALDHHPRHHPGHSIQTQPHRRWPAWHPTVSPAGFNNFDNQRK</sequence>
<proteinExistence type="predicted"/>
<name>A0A7R9DC29_TIMCR</name>
<keyword evidence="1" id="KW-0175">Coiled coil</keyword>
<dbReference type="PANTHER" id="PTHR31553">
    <property type="entry name" value="NF-KAPPA-B ESSENTIAL MODULATOR"/>
    <property type="match status" value="1"/>
</dbReference>
<dbReference type="GO" id="GO:0043122">
    <property type="term" value="P:regulation of canonical NF-kappaB signal transduction"/>
    <property type="evidence" value="ECO:0007669"/>
    <property type="project" value="TreeGrafter"/>
</dbReference>